<dbReference type="InterPro" id="IPR036388">
    <property type="entry name" value="WH-like_DNA-bd_sf"/>
</dbReference>
<dbReference type="SUPFAM" id="SSF46785">
    <property type="entry name" value="Winged helix' DNA-binding domain"/>
    <property type="match status" value="1"/>
</dbReference>
<keyword evidence="2" id="KW-0238">DNA-binding</keyword>
<keyword evidence="3" id="KW-0804">Transcription</keyword>
<dbReference type="PRINTS" id="PR00034">
    <property type="entry name" value="HTHCRP"/>
</dbReference>
<keyword evidence="6" id="KW-1185">Reference proteome</keyword>
<dbReference type="Proteomes" id="UP000766336">
    <property type="component" value="Unassembled WGS sequence"/>
</dbReference>
<dbReference type="PANTHER" id="PTHR24567:SF75">
    <property type="entry name" value="FUMARATE AND NITRATE REDUCTION REGULATORY PROTEIN"/>
    <property type="match status" value="1"/>
</dbReference>
<sequence length="244" mass="26538">MTRGAAHKGGGEKAVAQICTECVVRDQSLCGSLTDSELTTLNSIGRSRRLGRGETLVWAGDDAVVCANLLSGVLKLSASTADGREQIVGLLYPADFVGRPFAEEAEHSITALTEVELCVFPRKGFEAALENHVHLERLLLRRTLAALDEARARMLMLGRKTAEEKVASFLLDMADHLARNAPPCRTEFELPLTRSQIADVLGLTIETVSRQLTKLKRDGLIDLPSGRQVAIRNRVALKLRAEAA</sequence>
<evidence type="ECO:0000313" key="6">
    <source>
        <dbReference type="Proteomes" id="UP000766336"/>
    </source>
</evidence>
<dbReference type="EMBL" id="JAHCDA010000006">
    <property type="protein sequence ID" value="MBS7813745.1"/>
    <property type="molecule type" value="Genomic_DNA"/>
</dbReference>
<dbReference type="Gene3D" id="2.60.120.10">
    <property type="entry name" value="Jelly Rolls"/>
    <property type="match status" value="1"/>
</dbReference>
<dbReference type="CDD" id="cd00092">
    <property type="entry name" value="HTH_CRP"/>
    <property type="match status" value="1"/>
</dbReference>
<dbReference type="SMART" id="SM00100">
    <property type="entry name" value="cNMP"/>
    <property type="match status" value="1"/>
</dbReference>
<dbReference type="PROSITE" id="PS51063">
    <property type="entry name" value="HTH_CRP_2"/>
    <property type="match status" value="1"/>
</dbReference>
<organism evidence="5 6">
    <name type="scientific">Roseococcus pinisoli</name>
    <dbReference type="NCBI Taxonomy" id="2835040"/>
    <lineage>
        <taxon>Bacteria</taxon>
        <taxon>Pseudomonadati</taxon>
        <taxon>Pseudomonadota</taxon>
        <taxon>Alphaproteobacteria</taxon>
        <taxon>Acetobacterales</taxon>
        <taxon>Roseomonadaceae</taxon>
        <taxon>Roseococcus</taxon>
    </lineage>
</organism>
<dbReference type="SUPFAM" id="SSF51206">
    <property type="entry name" value="cAMP-binding domain-like"/>
    <property type="match status" value="1"/>
</dbReference>
<evidence type="ECO:0000256" key="2">
    <source>
        <dbReference type="ARBA" id="ARBA00023125"/>
    </source>
</evidence>
<comment type="caution">
    <text evidence="5">The sequence shown here is derived from an EMBL/GenBank/DDBJ whole genome shotgun (WGS) entry which is preliminary data.</text>
</comment>
<evidence type="ECO:0000256" key="1">
    <source>
        <dbReference type="ARBA" id="ARBA00023015"/>
    </source>
</evidence>
<evidence type="ECO:0000313" key="5">
    <source>
        <dbReference type="EMBL" id="MBS7813745.1"/>
    </source>
</evidence>
<proteinExistence type="predicted"/>
<dbReference type="InterPro" id="IPR018335">
    <property type="entry name" value="Tscrpt_reg_HTH_Crp-type_CS"/>
</dbReference>
<dbReference type="CDD" id="cd00038">
    <property type="entry name" value="CAP_ED"/>
    <property type="match status" value="1"/>
</dbReference>
<dbReference type="PROSITE" id="PS00042">
    <property type="entry name" value="HTH_CRP_1"/>
    <property type="match status" value="1"/>
</dbReference>
<dbReference type="SMART" id="SM00419">
    <property type="entry name" value="HTH_CRP"/>
    <property type="match status" value="1"/>
</dbReference>
<dbReference type="InterPro" id="IPR018490">
    <property type="entry name" value="cNMP-bd_dom_sf"/>
</dbReference>
<dbReference type="InterPro" id="IPR000595">
    <property type="entry name" value="cNMP-bd_dom"/>
</dbReference>
<evidence type="ECO:0000259" key="4">
    <source>
        <dbReference type="PROSITE" id="PS51063"/>
    </source>
</evidence>
<dbReference type="InterPro" id="IPR036390">
    <property type="entry name" value="WH_DNA-bd_sf"/>
</dbReference>
<feature type="domain" description="HTH crp-type" evidence="4">
    <location>
        <begin position="160"/>
        <end position="235"/>
    </location>
</feature>
<dbReference type="Pfam" id="PF00027">
    <property type="entry name" value="cNMP_binding"/>
    <property type="match status" value="1"/>
</dbReference>
<gene>
    <name evidence="5" type="ORF">KHU32_22585</name>
</gene>
<protein>
    <submittedName>
        <fullName evidence="5">Crp/Fnr family transcriptional regulator</fullName>
    </submittedName>
</protein>
<accession>A0ABS5QJ90</accession>
<dbReference type="Gene3D" id="1.10.10.10">
    <property type="entry name" value="Winged helix-like DNA-binding domain superfamily/Winged helix DNA-binding domain"/>
    <property type="match status" value="1"/>
</dbReference>
<dbReference type="InterPro" id="IPR014710">
    <property type="entry name" value="RmlC-like_jellyroll"/>
</dbReference>
<dbReference type="InterPro" id="IPR050397">
    <property type="entry name" value="Env_Response_Regulators"/>
</dbReference>
<dbReference type="PANTHER" id="PTHR24567">
    <property type="entry name" value="CRP FAMILY TRANSCRIPTIONAL REGULATORY PROTEIN"/>
    <property type="match status" value="1"/>
</dbReference>
<keyword evidence="1" id="KW-0805">Transcription regulation</keyword>
<dbReference type="InterPro" id="IPR012318">
    <property type="entry name" value="HTH_CRP"/>
</dbReference>
<reference evidence="5 6" key="1">
    <citation type="submission" date="2021-05" db="EMBL/GenBank/DDBJ databases">
        <title>Roseococcus sp. XZZS9, whole genome shotgun sequencing project.</title>
        <authorList>
            <person name="Zhao G."/>
            <person name="Shen L."/>
        </authorList>
    </citation>
    <scope>NUCLEOTIDE SEQUENCE [LARGE SCALE GENOMIC DNA]</scope>
    <source>
        <strain evidence="5 6">XZZS9</strain>
    </source>
</reference>
<name>A0ABS5QJ90_9PROT</name>
<evidence type="ECO:0000256" key="3">
    <source>
        <dbReference type="ARBA" id="ARBA00023163"/>
    </source>
</evidence>
<dbReference type="Pfam" id="PF13545">
    <property type="entry name" value="HTH_Crp_2"/>
    <property type="match status" value="1"/>
</dbReference>